<comment type="caution">
    <text evidence="3">The sequence shown here is derived from an EMBL/GenBank/DDBJ whole genome shotgun (WGS) entry which is preliminary data.</text>
</comment>
<evidence type="ECO:0000256" key="1">
    <source>
        <dbReference type="SAM" id="MobiDB-lite"/>
    </source>
</evidence>
<feature type="non-terminal residue" evidence="3">
    <location>
        <position position="1"/>
    </location>
</feature>
<dbReference type="EMBL" id="BRXZ01007691">
    <property type="protein sequence ID" value="GMI32110.1"/>
    <property type="molecule type" value="Genomic_DNA"/>
</dbReference>
<gene>
    <name evidence="3" type="ORF">TrRE_jg1689</name>
</gene>
<feature type="compositionally biased region" description="Basic and acidic residues" evidence="1">
    <location>
        <begin position="155"/>
        <end position="172"/>
    </location>
</feature>
<sequence>RPTTFRPRTIRRGLYTNIRQRETIMTPTVMMAEEGGGGGGGGGGSAEKETGKQGKVALKERLEEEVVAKSKEKQTNEPMWRVLLHNDEIHTFDYVTHSIVKIVKQLTRKKAHQITIQTHSAGQATVIIVWKQLAETYCMGLQKQGLTASIAPDSGFKKGGGDGDGEDGPKAE</sequence>
<keyword evidence="4" id="KW-1185">Reference proteome</keyword>
<organism evidence="3 4">
    <name type="scientific">Triparma retinervis</name>
    <dbReference type="NCBI Taxonomy" id="2557542"/>
    <lineage>
        <taxon>Eukaryota</taxon>
        <taxon>Sar</taxon>
        <taxon>Stramenopiles</taxon>
        <taxon>Ochrophyta</taxon>
        <taxon>Bolidophyceae</taxon>
        <taxon>Parmales</taxon>
        <taxon>Triparmaceae</taxon>
        <taxon>Triparma</taxon>
    </lineage>
</organism>
<name>A0A9W7L4P9_9STRA</name>
<feature type="domain" description="Adaptor protein ClpS core" evidence="2">
    <location>
        <begin position="76"/>
        <end position="147"/>
    </location>
</feature>
<dbReference type="Gene3D" id="3.30.1390.10">
    <property type="match status" value="1"/>
</dbReference>
<evidence type="ECO:0000313" key="4">
    <source>
        <dbReference type="Proteomes" id="UP001165082"/>
    </source>
</evidence>
<protein>
    <recommendedName>
        <fullName evidence="2">Adaptor protein ClpS core domain-containing protein</fullName>
    </recommendedName>
</protein>
<evidence type="ECO:0000313" key="3">
    <source>
        <dbReference type="EMBL" id="GMI32110.1"/>
    </source>
</evidence>
<proteinExistence type="predicted"/>
<dbReference type="Pfam" id="PF02617">
    <property type="entry name" value="ClpS"/>
    <property type="match status" value="1"/>
</dbReference>
<dbReference type="InterPro" id="IPR014719">
    <property type="entry name" value="Ribosomal_bL12_C/ClpS-like"/>
</dbReference>
<dbReference type="PANTHER" id="PTHR33473">
    <property type="entry name" value="ATP-DEPENDENT CLP PROTEASE ADAPTER PROTEIN CLPS1, CHLOROPLASTIC"/>
    <property type="match status" value="1"/>
</dbReference>
<dbReference type="SUPFAM" id="SSF54736">
    <property type="entry name" value="ClpS-like"/>
    <property type="match status" value="1"/>
</dbReference>
<dbReference type="GO" id="GO:0006508">
    <property type="term" value="P:proteolysis"/>
    <property type="evidence" value="ECO:0007669"/>
    <property type="project" value="InterPro"/>
</dbReference>
<feature type="compositionally biased region" description="Gly residues" evidence="1">
    <location>
        <begin position="34"/>
        <end position="45"/>
    </location>
</feature>
<reference evidence="3" key="1">
    <citation type="submission" date="2022-07" db="EMBL/GenBank/DDBJ databases">
        <title>Genome analysis of Parmales, a sister group of diatoms, reveals the evolutionary specialization of diatoms from phago-mixotrophs to photoautotrophs.</title>
        <authorList>
            <person name="Ban H."/>
            <person name="Sato S."/>
            <person name="Yoshikawa S."/>
            <person name="Kazumasa Y."/>
            <person name="Nakamura Y."/>
            <person name="Ichinomiya M."/>
            <person name="Saitoh K."/>
            <person name="Sato N."/>
            <person name="Blanc-Mathieu R."/>
            <person name="Endo H."/>
            <person name="Kuwata A."/>
            <person name="Ogata H."/>
        </authorList>
    </citation>
    <scope>NUCLEOTIDE SEQUENCE</scope>
</reference>
<dbReference type="Proteomes" id="UP001165082">
    <property type="component" value="Unassembled WGS sequence"/>
</dbReference>
<dbReference type="GO" id="GO:0030163">
    <property type="term" value="P:protein catabolic process"/>
    <property type="evidence" value="ECO:0007669"/>
    <property type="project" value="InterPro"/>
</dbReference>
<feature type="region of interest" description="Disordered" evidence="1">
    <location>
        <begin position="151"/>
        <end position="172"/>
    </location>
</feature>
<evidence type="ECO:0000259" key="2">
    <source>
        <dbReference type="Pfam" id="PF02617"/>
    </source>
</evidence>
<dbReference type="InterPro" id="IPR003769">
    <property type="entry name" value="ClpS_core"/>
</dbReference>
<dbReference type="OrthoDB" id="5144at2759"/>
<accession>A0A9W7L4P9</accession>
<dbReference type="AlphaFoldDB" id="A0A9W7L4P9"/>
<feature type="region of interest" description="Disordered" evidence="1">
    <location>
        <begin position="34"/>
        <end position="54"/>
    </location>
</feature>
<dbReference type="PANTHER" id="PTHR33473:SF17">
    <property type="entry name" value="ATP-DEPENDENT CLP PROTEASE ADAPTER PROTEIN CLPS1, CHLOROPLASTIC"/>
    <property type="match status" value="1"/>
</dbReference>
<dbReference type="InterPro" id="IPR022935">
    <property type="entry name" value="ClpS"/>
</dbReference>